<accession>A0AAV7NWH4</accession>
<dbReference type="EMBL" id="JANPWB010000012">
    <property type="protein sequence ID" value="KAJ1119801.1"/>
    <property type="molecule type" value="Genomic_DNA"/>
</dbReference>
<dbReference type="Proteomes" id="UP001066276">
    <property type="component" value="Chromosome 8"/>
</dbReference>
<protein>
    <submittedName>
        <fullName evidence="1">Uncharacterized protein</fullName>
    </submittedName>
</protein>
<comment type="caution">
    <text evidence="1">The sequence shown here is derived from an EMBL/GenBank/DDBJ whole genome shotgun (WGS) entry which is preliminary data.</text>
</comment>
<reference evidence="1" key="1">
    <citation type="journal article" date="2022" name="bioRxiv">
        <title>Sequencing and chromosome-scale assembly of the giantPleurodeles waltlgenome.</title>
        <authorList>
            <person name="Brown T."/>
            <person name="Elewa A."/>
            <person name="Iarovenko S."/>
            <person name="Subramanian E."/>
            <person name="Araus A.J."/>
            <person name="Petzold A."/>
            <person name="Susuki M."/>
            <person name="Suzuki K.-i.T."/>
            <person name="Hayashi T."/>
            <person name="Toyoda A."/>
            <person name="Oliveira C."/>
            <person name="Osipova E."/>
            <person name="Leigh N.D."/>
            <person name="Simon A."/>
            <person name="Yun M.H."/>
        </authorList>
    </citation>
    <scope>NUCLEOTIDE SEQUENCE</scope>
    <source>
        <strain evidence="1">20211129_DDA</strain>
        <tissue evidence="1">Liver</tissue>
    </source>
</reference>
<gene>
    <name evidence="1" type="ORF">NDU88_007986</name>
</gene>
<dbReference type="AlphaFoldDB" id="A0AAV7NWH4"/>
<evidence type="ECO:0000313" key="2">
    <source>
        <dbReference type="Proteomes" id="UP001066276"/>
    </source>
</evidence>
<evidence type="ECO:0000313" key="1">
    <source>
        <dbReference type="EMBL" id="KAJ1119801.1"/>
    </source>
</evidence>
<sequence length="108" mass="11199">MPATQLDQLSKSATVVALSNSTSLKSSIRGEELAAEDGSGVNKTLRTGPHKILRMTVLQLGDETGGRCLKISGARVNRGRLLVTPLLAARHDGGVAQNGSHAAALKAE</sequence>
<name>A0AAV7NWH4_PLEWA</name>
<organism evidence="1 2">
    <name type="scientific">Pleurodeles waltl</name>
    <name type="common">Iberian ribbed newt</name>
    <dbReference type="NCBI Taxonomy" id="8319"/>
    <lineage>
        <taxon>Eukaryota</taxon>
        <taxon>Metazoa</taxon>
        <taxon>Chordata</taxon>
        <taxon>Craniata</taxon>
        <taxon>Vertebrata</taxon>
        <taxon>Euteleostomi</taxon>
        <taxon>Amphibia</taxon>
        <taxon>Batrachia</taxon>
        <taxon>Caudata</taxon>
        <taxon>Salamandroidea</taxon>
        <taxon>Salamandridae</taxon>
        <taxon>Pleurodelinae</taxon>
        <taxon>Pleurodeles</taxon>
    </lineage>
</organism>
<proteinExistence type="predicted"/>
<keyword evidence="2" id="KW-1185">Reference proteome</keyword>